<dbReference type="AlphaFoldDB" id="A0A2P5CDL3"/>
<evidence type="ECO:0000313" key="2">
    <source>
        <dbReference type="Proteomes" id="UP000237000"/>
    </source>
</evidence>
<proteinExistence type="predicted"/>
<organism evidence="1 2">
    <name type="scientific">Trema orientale</name>
    <name type="common">Charcoal tree</name>
    <name type="synonym">Celtis orientalis</name>
    <dbReference type="NCBI Taxonomy" id="63057"/>
    <lineage>
        <taxon>Eukaryota</taxon>
        <taxon>Viridiplantae</taxon>
        <taxon>Streptophyta</taxon>
        <taxon>Embryophyta</taxon>
        <taxon>Tracheophyta</taxon>
        <taxon>Spermatophyta</taxon>
        <taxon>Magnoliopsida</taxon>
        <taxon>eudicotyledons</taxon>
        <taxon>Gunneridae</taxon>
        <taxon>Pentapetalae</taxon>
        <taxon>rosids</taxon>
        <taxon>fabids</taxon>
        <taxon>Rosales</taxon>
        <taxon>Cannabaceae</taxon>
        <taxon>Trema</taxon>
    </lineage>
</organism>
<sequence length="90" mass="10945">MLKIHAPHSYNKPNHRQKPILFPTLTLALYYLTWPEFSTRTVAVFDGKIFSDRLKKKKRKRKEGKYFRFKLFDQIPTKFNKHHPKLFLQV</sequence>
<keyword evidence="2" id="KW-1185">Reference proteome</keyword>
<comment type="caution">
    <text evidence="1">The sequence shown here is derived from an EMBL/GenBank/DDBJ whole genome shotgun (WGS) entry which is preliminary data.</text>
</comment>
<dbReference type="InParanoid" id="A0A2P5CDL3"/>
<name>A0A2P5CDL3_TREOI</name>
<evidence type="ECO:0000313" key="1">
    <source>
        <dbReference type="EMBL" id="PON59149.1"/>
    </source>
</evidence>
<reference evidence="2" key="1">
    <citation type="submission" date="2016-06" db="EMBL/GenBank/DDBJ databases">
        <title>Parallel loss of symbiosis genes in relatives of nitrogen-fixing non-legume Parasponia.</title>
        <authorList>
            <person name="Van Velzen R."/>
            <person name="Holmer R."/>
            <person name="Bu F."/>
            <person name="Rutten L."/>
            <person name="Van Zeijl A."/>
            <person name="Liu W."/>
            <person name="Santuari L."/>
            <person name="Cao Q."/>
            <person name="Sharma T."/>
            <person name="Shen D."/>
            <person name="Roswanjaya Y."/>
            <person name="Wardhani T."/>
            <person name="Kalhor M.S."/>
            <person name="Jansen J."/>
            <person name="Van den Hoogen J."/>
            <person name="Gungor B."/>
            <person name="Hartog M."/>
            <person name="Hontelez J."/>
            <person name="Verver J."/>
            <person name="Yang W.-C."/>
            <person name="Schijlen E."/>
            <person name="Repin R."/>
            <person name="Schilthuizen M."/>
            <person name="Schranz E."/>
            <person name="Heidstra R."/>
            <person name="Miyata K."/>
            <person name="Fedorova E."/>
            <person name="Kohlen W."/>
            <person name="Bisseling T."/>
            <person name="Smit S."/>
            <person name="Geurts R."/>
        </authorList>
    </citation>
    <scope>NUCLEOTIDE SEQUENCE [LARGE SCALE GENOMIC DNA]</scope>
    <source>
        <strain evidence="2">cv. RG33-2</strain>
    </source>
</reference>
<dbReference type="Proteomes" id="UP000237000">
    <property type="component" value="Unassembled WGS sequence"/>
</dbReference>
<gene>
    <name evidence="1" type="ORF">TorRG33x02_289100</name>
</gene>
<protein>
    <submittedName>
        <fullName evidence="1">Uncharacterized protein</fullName>
    </submittedName>
</protein>
<accession>A0A2P5CDL3</accession>
<dbReference type="EMBL" id="JXTC01000378">
    <property type="protein sequence ID" value="PON59149.1"/>
    <property type="molecule type" value="Genomic_DNA"/>
</dbReference>
<dbReference type="OrthoDB" id="10418171at2759"/>